<dbReference type="STRING" id="4795.A0A225V0T7"/>
<dbReference type="Pfam" id="PF04937">
    <property type="entry name" value="DUF659"/>
    <property type="match status" value="1"/>
</dbReference>
<proteinExistence type="predicted"/>
<protein>
    <submittedName>
        <fullName evidence="2">Transposase</fullName>
    </submittedName>
</protein>
<evidence type="ECO:0000313" key="2">
    <source>
        <dbReference type="EMBL" id="OWY99060.1"/>
    </source>
</evidence>
<dbReference type="OrthoDB" id="108532at2759"/>
<dbReference type="AlphaFoldDB" id="A0A225V0T7"/>
<feature type="domain" description="DUF659" evidence="1">
    <location>
        <begin position="53"/>
        <end position="167"/>
    </location>
</feature>
<dbReference type="Proteomes" id="UP000198211">
    <property type="component" value="Unassembled WGS sequence"/>
</dbReference>
<comment type="caution">
    <text evidence="2">The sequence shown here is derived from an EMBL/GenBank/DDBJ whole genome shotgun (WGS) entry which is preliminary data.</text>
</comment>
<organism evidence="2 3">
    <name type="scientific">Phytophthora megakarya</name>
    <dbReference type="NCBI Taxonomy" id="4795"/>
    <lineage>
        <taxon>Eukaryota</taxon>
        <taxon>Sar</taxon>
        <taxon>Stramenopiles</taxon>
        <taxon>Oomycota</taxon>
        <taxon>Peronosporomycetes</taxon>
        <taxon>Peronosporales</taxon>
        <taxon>Peronosporaceae</taxon>
        <taxon>Phytophthora</taxon>
    </lineage>
</organism>
<accession>A0A225V0T7</accession>
<name>A0A225V0T7_9STRA</name>
<evidence type="ECO:0000313" key="3">
    <source>
        <dbReference type="Proteomes" id="UP000198211"/>
    </source>
</evidence>
<gene>
    <name evidence="2" type="ORF">PHMEG_00030009</name>
</gene>
<evidence type="ECO:0000259" key="1">
    <source>
        <dbReference type="Pfam" id="PF04937"/>
    </source>
</evidence>
<dbReference type="EMBL" id="NBNE01008826">
    <property type="protein sequence ID" value="OWY99060.1"/>
    <property type="molecule type" value="Genomic_DNA"/>
</dbReference>
<sequence length="238" mass="26551">MTHVERVNLPPLQQQFEKMFALWLYSTGMDFNKVAHDSCGAALEMLHPGAKAPSQHALRGPLLDKCYQESLDKLRVALARQKATLVSDAWTDVNGLSVINYVATSGNDTFFLESVYTGSESHGASFLANDISRVMQKYGFIRFVAVVTDNTSANRNAWKILQEEYPRSVLPRMCCPYPESSRERHREAATLVETIGRKLQDPCHVLQEEPKALVSFKASSERNAFSGRKHASNSGDAL</sequence>
<dbReference type="InterPro" id="IPR007021">
    <property type="entry name" value="DUF659"/>
</dbReference>
<keyword evidence="3" id="KW-1185">Reference proteome</keyword>
<reference evidence="3" key="1">
    <citation type="submission" date="2017-03" db="EMBL/GenBank/DDBJ databases">
        <title>Phytopthora megakarya and P. palmivora, two closely related causual agents of cacao black pod achieved similar genome size and gene model numbers by different mechanisms.</title>
        <authorList>
            <person name="Ali S."/>
            <person name="Shao J."/>
            <person name="Larry D.J."/>
            <person name="Kronmiller B."/>
            <person name="Shen D."/>
            <person name="Strem M.D."/>
            <person name="Melnick R.L."/>
            <person name="Guiltinan M.J."/>
            <person name="Tyler B.M."/>
            <person name="Meinhardt L.W."/>
            <person name="Bailey B.A."/>
        </authorList>
    </citation>
    <scope>NUCLEOTIDE SEQUENCE [LARGE SCALE GENOMIC DNA]</scope>
    <source>
        <strain evidence="3">zdho120</strain>
    </source>
</reference>